<proteinExistence type="predicted"/>
<dbReference type="FunCoup" id="A0A059APB8">
    <property type="interactions" value="1730"/>
</dbReference>
<dbReference type="Gene3D" id="1.20.1280.50">
    <property type="match status" value="1"/>
</dbReference>
<name>A0A059APB8_EUCGR</name>
<dbReference type="STRING" id="71139.A0A059APB8"/>
<organism evidence="2">
    <name type="scientific">Eucalyptus grandis</name>
    <name type="common">Flooded gum</name>
    <dbReference type="NCBI Taxonomy" id="71139"/>
    <lineage>
        <taxon>Eukaryota</taxon>
        <taxon>Viridiplantae</taxon>
        <taxon>Streptophyta</taxon>
        <taxon>Embryophyta</taxon>
        <taxon>Tracheophyta</taxon>
        <taxon>Spermatophyta</taxon>
        <taxon>Magnoliopsida</taxon>
        <taxon>eudicotyledons</taxon>
        <taxon>Gunneridae</taxon>
        <taxon>Pentapetalae</taxon>
        <taxon>rosids</taxon>
        <taxon>malvids</taxon>
        <taxon>Myrtales</taxon>
        <taxon>Myrtaceae</taxon>
        <taxon>Myrtoideae</taxon>
        <taxon>Eucalypteae</taxon>
        <taxon>Eucalyptus</taxon>
    </lineage>
</organism>
<dbReference type="GO" id="GO:0016567">
    <property type="term" value="P:protein ubiquitination"/>
    <property type="evidence" value="ECO:0000318"/>
    <property type="project" value="GO_Central"/>
</dbReference>
<dbReference type="EMBL" id="KK198761">
    <property type="protein sequence ID" value="KCW55604.1"/>
    <property type="molecule type" value="Genomic_DNA"/>
</dbReference>
<dbReference type="InterPro" id="IPR005174">
    <property type="entry name" value="KIB1-4_b-propeller"/>
</dbReference>
<evidence type="ECO:0000313" key="2">
    <source>
        <dbReference type="EMBL" id="KCW55604.1"/>
    </source>
</evidence>
<dbReference type="SMART" id="SM00256">
    <property type="entry name" value="FBOX"/>
    <property type="match status" value="1"/>
</dbReference>
<dbReference type="KEGG" id="egr:104418996"/>
<protein>
    <recommendedName>
        <fullName evidence="1">F-box domain-containing protein</fullName>
    </recommendedName>
</protein>
<dbReference type="SUPFAM" id="SSF81383">
    <property type="entry name" value="F-box domain"/>
    <property type="match status" value="1"/>
</dbReference>
<dbReference type="OrthoDB" id="599103at2759"/>
<dbReference type="PANTHER" id="PTHR47123">
    <property type="entry name" value="F-BOX PROTEIN SKIP23"/>
    <property type="match status" value="1"/>
</dbReference>
<dbReference type="InterPro" id="IPR001810">
    <property type="entry name" value="F-box_dom"/>
</dbReference>
<dbReference type="Pfam" id="PF00646">
    <property type="entry name" value="F-box"/>
    <property type="match status" value="1"/>
</dbReference>
<evidence type="ECO:0000259" key="1">
    <source>
        <dbReference type="SMART" id="SM00256"/>
    </source>
</evidence>
<dbReference type="OMA" id="WGFYLSK"/>
<sequence length="397" mass="44399">MAEWSQMPEDLLRLIARRLGTQFDVLRFRSVCSSWRSSVAPSPGPSRRGRSLILPNDGISDAALGFHLSKSTIFLLGVARSRDQDAPAGWLLKVKEDVRRRMNLLNPLSRSPIAPLPEDFPRVLDLMDLRLLELGHEYVLQYMSYPPCGNDGHLYLEKVVFLCSDDGNDFALLTIHVSGKLAMLKSGQKRWSVIRDMPSPYDDVILFKGEFYAVDGTGRTVLVGLDLGVTLVAESNFGGDKKFLVESVGELLLVDMYLSLDVETDHDGVVTELAENFDYITRERTVRFKVYKLDREEKVWNEVKDLGDRVLFLGDDCTFSASAADLRACKGNCIFFADNWELEGPPKGPGIGVYDMDSGKIGPLEDYAGYSELFWPPPDWIASTTSEVQNQLEALAV</sequence>
<dbReference type="AlphaFoldDB" id="A0A059APB8"/>
<dbReference type="InParanoid" id="A0A059APB8"/>
<dbReference type="PANTHER" id="PTHR47123:SF15">
    <property type="entry name" value="F-BOX PROTEIN SKIP23"/>
    <property type="match status" value="1"/>
</dbReference>
<dbReference type="eggNOG" id="ENOG502QW71">
    <property type="taxonomic scope" value="Eukaryota"/>
</dbReference>
<reference evidence="2" key="1">
    <citation type="submission" date="2013-07" db="EMBL/GenBank/DDBJ databases">
        <title>The genome of Eucalyptus grandis.</title>
        <authorList>
            <person name="Schmutz J."/>
            <person name="Hayes R."/>
            <person name="Myburg A."/>
            <person name="Tuskan G."/>
            <person name="Grattapaglia D."/>
            <person name="Rokhsar D.S."/>
        </authorList>
    </citation>
    <scope>NUCLEOTIDE SEQUENCE</scope>
    <source>
        <tissue evidence="2">Leaf extractions</tissue>
    </source>
</reference>
<dbReference type="InterPro" id="IPR051304">
    <property type="entry name" value="SCF_F-box_domain"/>
</dbReference>
<dbReference type="InterPro" id="IPR036047">
    <property type="entry name" value="F-box-like_dom_sf"/>
</dbReference>
<dbReference type="Gramene" id="KCW55604">
    <property type="protein sequence ID" value="KCW55604"/>
    <property type="gene ID" value="EUGRSUZ_I01474"/>
</dbReference>
<accession>A0A059APB8</accession>
<dbReference type="Pfam" id="PF03478">
    <property type="entry name" value="Beta-prop_KIB1-4"/>
    <property type="match status" value="1"/>
</dbReference>
<gene>
    <name evidence="2" type="ORF">EUGRSUZ_I01474</name>
</gene>
<feature type="domain" description="F-box" evidence="1">
    <location>
        <begin position="7"/>
        <end position="47"/>
    </location>
</feature>